<feature type="compositionally biased region" description="Low complexity" evidence="1">
    <location>
        <begin position="298"/>
        <end position="331"/>
    </location>
</feature>
<dbReference type="SMART" id="SM00166">
    <property type="entry name" value="UBX"/>
    <property type="match status" value="1"/>
</dbReference>
<dbReference type="EMBL" id="JAPDRL010000082">
    <property type="protein sequence ID" value="KAJ9658854.1"/>
    <property type="molecule type" value="Genomic_DNA"/>
</dbReference>
<dbReference type="Gene3D" id="1.10.8.10">
    <property type="entry name" value="DNA helicase RuvA subunit, C-terminal domain"/>
    <property type="match status" value="1"/>
</dbReference>
<dbReference type="PROSITE" id="PS51399">
    <property type="entry name" value="SEP"/>
    <property type="match status" value="1"/>
</dbReference>
<dbReference type="InterPro" id="IPR009060">
    <property type="entry name" value="UBA-like_sf"/>
</dbReference>
<feature type="compositionally biased region" description="Low complexity" evidence="1">
    <location>
        <begin position="87"/>
        <end position="100"/>
    </location>
</feature>
<dbReference type="Pfam" id="PF00789">
    <property type="entry name" value="UBX"/>
    <property type="match status" value="1"/>
</dbReference>
<dbReference type="PANTHER" id="PTHR23333:SF20">
    <property type="entry name" value="NSFL1 COFACTOR P47"/>
    <property type="match status" value="1"/>
</dbReference>
<dbReference type="PROSITE" id="PS50033">
    <property type="entry name" value="UBX"/>
    <property type="match status" value="1"/>
</dbReference>
<dbReference type="InterPro" id="IPR036241">
    <property type="entry name" value="NSFL1C_SEP_dom_sf"/>
</dbReference>
<dbReference type="Pfam" id="PF08059">
    <property type="entry name" value="SEP"/>
    <property type="match status" value="1"/>
</dbReference>
<dbReference type="Gene3D" id="3.30.420.210">
    <property type="entry name" value="SEP domain"/>
    <property type="match status" value="1"/>
</dbReference>
<evidence type="ECO:0000259" key="3">
    <source>
        <dbReference type="PROSITE" id="PS51399"/>
    </source>
</evidence>
<feature type="compositionally biased region" description="Basic and acidic residues" evidence="1">
    <location>
        <begin position="154"/>
        <end position="170"/>
    </location>
</feature>
<dbReference type="InterPro" id="IPR001012">
    <property type="entry name" value="UBX_dom"/>
</dbReference>
<dbReference type="SUPFAM" id="SSF46934">
    <property type="entry name" value="UBA-like"/>
    <property type="match status" value="1"/>
</dbReference>
<feature type="domain" description="UBX" evidence="2">
    <location>
        <begin position="336"/>
        <end position="413"/>
    </location>
</feature>
<accession>A0ABQ9NQD4</accession>
<dbReference type="SUPFAM" id="SSF102848">
    <property type="entry name" value="NSFL1 (p97 ATPase) cofactor p47, SEP domain"/>
    <property type="match status" value="1"/>
</dbReference>
<dbReference type="PANTHER" id="PTHR23333">
    <property type="entry name" value="UBX DOMAIN CONTAINING PROTEIN"/>
    <property type="match status" value="1"/>
</dbReference>
<dbReference type="Proteomes" id="UP001172684">
    <property type="component" value="Unassembled WGS sequence"/>
</dbReference>
<feature type="compositionally biased region" description="Acidic residues" evidence="1">
    <location>
        <begin position="127"/>
        <end position="137"/>
    </location>
</feature>
<dbReference type="InterPro" id="IPR029071">
    <property type="entry name" value="Ubiquitin-like_domsf"/>
</dbReference>
<organism evidence="4 5">
    <name type="scientific">Coniosporium apollinis</name>
    <dbReference type="NCBI Taxonomy" id="61459"/>
    <lineage>
        <taxon>Eukaryota</taxon>
        <taxon>Fungi</taxon>
        <taxon>Dikarya</taxon>
        <taxon>Ascomycota</taxon>
        <taxon>Pezizomycotina</taxon>
        <taxon>Dothideomycetes</taxon>
        <taxon>Dothideomycetes incertae sedis</taxon>
        <taxon>Coniosporium</taxon>
    </lineage>
</organism>
<feature type="domain" description="SEP" evidence="3">
    <location>
        <begin position="216"/>
        <end position="281"/>
    </location>
</feature>
<evidence type="ECO:0000313" key="4">
    <source>
        <dbReference type="EMBL" id="KAJ9658854.1"/>
    </source>
</evidence>
<evidence type="ECO:0000313" key="5">
    <source>
        <dbReference type="Proteomes" id="UP001172684"/>
    </source>
</evidence>
<name>A0ABQ9NQD4_9PEZI</name>
<dbReference type="InterPro" id="IPR012989">
    <property type="entry name" value="SEP_domain"/>
</dbReference>
<dbReference type="SUPFAM" id="SSF54236">
    <property type="entry name" value="Ubiquitin-like"/>
    <property type="match status" value="1"/>
</dbReference>
<gene>
    <name evidence="4" type="primary">SHP1</name>
    <name evidence="4" type="ORF">H2201_007635</name>
</gene>
<dbReference type="CDD" id="cd01770">
    <property type="entry name" value="UBX_UBXN2"/>
    <property type="match status" value="1"/>
</dbReference>
<evidence type="ECO:0000256" key="1">
    <source>
        <dbReference type="SAM" id="MobiDB-lite"/>
    </source>
</evidence>
<dbReference type="CDD" id="cd14348">
    <property type="entry name" value="UBA_p47"/>
    <property type="match status" value="1"/>
</dbReference>
<evidence type="ECO:0000259" key="2">
    <source>
        <dbReference type="PROSITE" id="PS50033"/>
    </source>
</evidence>
<dbReference type="Pfam" id="PF14555">
    <property type="entry name" value="UBA_4"/>
    <property type="match status" value="1"/>
</dbReference>
<dbReference type="Gene3D" id="3.10.20.90">
    <property type="entry name" value="Phosphatidylinositol 3-kinase Catalytic Subunit, Chain A, domain 1"/>
    <property type="match status" value="1"/>
</dbReference>
<proteinExistence type="predicted"/>
<feature type="region of interest" description="Disordered" evidence="1">
    <location>
        <begin position="50"/>
        <end position="210"/>
    </location>
</feature>
<protein>
    <submittedName>
        <fullName evidence="4">Protein phosphatase regulator</fullName>
    </submittedName>
</protein>
<comment type="caution">
    <text evidence="4">The sequence shown here is derived from an EMBL/GenBank/DDBJ whole genome shotgun (WGS) entry which is preliminary data.</text>
</comment>
<sequence length="417" mass="44394">MAEPTGADRDAVISQFCDITGTTPARAEAVLSTAEWDVETAISLFYSMADDERPYGESTPGPEADLSRPVAVPDPSRGRTLAGGSGPPVSSSSGGQPSAARNKPQGGLRTLKDLQNDAGGHGHAHDDDDDDDDDDQDFFAGGEKSGLAVHNPKTPKEHMDRIVKKAREQMDNPSPESDDEAPVSRFRGAGQTLGGDDTPSQLIPDPDANRPRFRERAHRTLNLWRDGFSVDDGPLYRFDDPANAEALAMIHQGRAPLSLLNVEEGQPVELIVHPHTDQDYVPPKKKYKPFSGSGQRLGSPVPGASSSAASGSGSRTATAAPSSAGTAAPPSVNVNDSQPVVTLQIRLGDGTQLRSRFNTSHTIGDVYRFVDAASPASMQRAYDLMTTFPNKVLGDRSAALADVPELKRGGVVVQRWQ</sequence>
<feature type="region of interest" description="Disordered" evidence="1">
    <location>
        <begin position="275"/>
        <end position="335"/>
    </location>
</feature>
<keyword evidence="5" id="KW-1185">Reference proteome</keyword>
<reference evidence="4" key="1">
    <citation type="submission" date="2022-10" db="EMBL/GenBank/DDBJ databases">
        <title>Culturing micro-colonial fungi from biological soil crusts in the Mojave desert and describing Neophaeococcomyces mojavensis, and introducing the new genera and species Taxawa tesnikishii.</title>
        <authorList>
            <person name="Kurbessoian T."/>
            <person name="Stajich J.E."/>
        </authorList>
    </citation>
    <scope>NUCLEOTIDE SEQUENCE</scope>
    <source>
        <strain evidence="4">TK_1</strain>
    </source>
</reference>
<dbReference type="SMART" id="SM00553">
    <property type="entry name" value="SEP"/>
    <property type="match status" value="1"/>
</dbReference>